<dbReference type="Pfam" id="PF08028">
    <property type="entry name" value="Acyl-CoA_dh_2"/>
    <property type="match status" value="1"/>
</dbReference>
<dbReference type="PANTHER" id="PTHR48083">
    <property type="entry name" value="MEDIUM-CHAIN SPECIFIC ACYL-COA DEHYDROGENASE, MITOCHONDRIAL-RELATED"/>
    <property type="match status" value="1"/>
</dbReference>
<dbReference type="PANTHER" id="PTHR48083:SF19">
    <property type="entry name" value="FLAVIN-DEPENDENT MONOOXYGENASE, OXYGENASE SUBUNIT HSAA"/>
    <property type="match status" value="1"/>
</dbReference>
<dbReference type="Proteomes" id="UP000032221">
    <property type="component" value="Unassembled WGS sequence"/>
</dbReference>
<dbReference type="Gene3D" id="2.40.110.10">
    <property type="entry name" value="Butyryl-CoA Dehydrogenase, subunit A, domain 2"/>
    <property type="match status" value="1"/>
</dbReference>
<evidence type="ECO:0000256" key="2">
    <source>
        <dbReference type="ARBA" id="ARBA00022827"/>
    </source>
</evidence>
<dbReference type="SUPFAM" id="SSF47203">
    <property type="entry name" value="Acyl-CoA dehydrogenase C-terminal domain-like"/>
    <property type="match status" value="1"/>
</dbReference>
<keyword evidence="6" id="KW-1185">Reference proteome</keyword>
<dbReference type="EMBL" id="JXST01000022">
    <property type="protein sequence ID" value="KIU15873.1"/>
    <property type="molecule type" value="Genomic_DNA"/>
</dbReference>
<dbReference type="SUPFAM" id="SSF56645">
    <property type="entry name" value="Acyl-CoA dehydrogenase NM domain-like"/>
    <property type="match status" value="1"/>
</dbReference>
<dbReference type="GO" id="GO:0003995">
    <property type="term" value="F:acyl-CoA dehydrogenase activity"/>
    <property type="evidence" value="ECO:0007669"/>
    <property type="project" value="TreeGrafter"/>
</dbReference>
<protein>
    <submittedName>
        <fullName evidence="5">Hydroxylase</fullName>
    </submittedName>
</protein>
<dbReference type="AlphaFoldDB" id="A0A0D1J2S8"/>
<sequence>MSNPILEKLMADADQIRLDAVEEERLGMLTASTAAAIRDAGMIKMLQPKRYGGREAMPREFAETVMGLAALDPAAGWVSGVVGVHPWQLGFADPRVQQEIWGEDDDTWMASPYAPQGIAVPTADGGYRFSGRWQFSSGTDFCRWIILGAMLGGDDGKALLPPTMLHVILPRSDYEIVEDSWDVVGLRGTGSKDIVVNDVYVPGYRVMNGDKVLSGQAQVDAGCQGTLYRLPWSHVFPLGITSAIIGMAEGALAAHLEYQRSRSDSMGSAVREDANLLFAIGEAGADIDAARQALLANADRMWEIVASGGTPTFYDRAVGRAIQVRAAWRAASAVDTLFARSGGNAIRNHGTLQRYWRDIHAGLNHVIHVPSNVYQATSMALLGIDPPPKLKFMI</sequence>
<evidence type="ECO:0000256" key="3">
    <source>
        <dbReference type="ARBA" id="ARBA00023002"/>
    </source>
</evidence>
<dbReference type="InterPro" id="IPR009100">
    <property type="entry name" value="AcylCoA_DH/oxidase_NM_dom_sf"/>
</dbReference>
<dbReference type="GO" id="GO:0033539">
    <property type="term" value="P:fatty acid beta-oxidation using acyl-CoA dehydrogenase"/>
    <property type="evidence" value="ECO:0007669"/>
    <property type="project" value="TreeGrafter"/>
</dbReference>
<dbReference type="GO" id="GO:0005737">
    <property type="term" value="C:cytoplasm"/>
    <property type="evidence" value="ECO:0007669"/>
    <property type="project" value="TreeGrafter"/>
</dbReference>
<reference evidence="5 6" key="1">
    <citation type="submission" date="2015-01" db="EMBL/GenBank/DDBJ databases">
        <title>Genome sequence of Mycobacterium llatzerense and Mycobacterium immunogenum recovered from brain abscess.</title>
        <authorList>
            <person name="Greninger A.L."/>
            <person name="Langelier C."/>
            <person name="Cunningham G."/>
            <person name="Chiu C.Y."/>
            <person name="Miller S."/>
        </authorList>
    </citation>
    <scope>NUCLEOTIDE SEQUENCE [LARGE SCALE GENOMIC DNA]</scope>
    <source>
        <strain evidence="5 6">CLUC14</strain>
    </source>
</reference>
<evidence type="ECO:0000256" key="1">
    <source>
        <dbReference type="ARBA" id="ARBA00022630"/>
    </source>
</evidence>
<gene>
    <name evidence="5" type="ORF">TL10_16340</name>
</gene>
<dbReference type="InterPro" id="IPR046373">
    <property type="entry name" value="Acyl-CoA_Oxase/DH_mid-dom_sf"/>
</dbReference>
<dbReference type="InterPro" id="IPR013107">
    <property type="entry name" value="Acyl-CoA_DH_C"/>
</dbReference>
<dbReference type="Gene3D" id="1.10.540.10">
    <property type="entry name" value="Acyl-CoA dehydrogenase/oxidase, N-terminal domain"/>
    <property type="match status" value="1"/>
</dbReference>
<keyword evidence="1" id="KW-0285">Flavoprotein</keyword>
<dbReference type="PIRSF" id="PIRSF016578">
    <property type="entry name" value="HsaA"/>
    <property type="match status" value="1"/>
</dbReference>
<keyword evidence="3" id="KW-0560">Oxidoreductase</keyword>
<evidence type="ECO:0000313" key="6">
    <source>
        <dbReference type="Proteomes" id="UP000032221"/>
    </source>
</evidence>
<comment type="caution">
    <text evidence="5">The sequence shown here is derived from an EMBL/GenBank/DDBJ whole genome shotgun (WGS) entry which is preliminary data.</text>
</comment>
<dbReference type="PATRIC" id="fig|280871.6.peg.3391"/>
<proteinExistence type="predicted"/>
<dbReference type="GO" id="GO:0016712">
    <property type="term" value="F:oxidoreductase activity, acting on paired donors, with incorporation or reduction of molecular oxygen, reduced flavin or flavoprotein as one donor, and incorporation of one atom of oxygen"/>
    <property type="evidence" value="ECO:0007669"/>
    <property type="project" value="TreeGrafter"/>
</dbReference>
<evidence type="ECO:0000313" key="5">
    <source>
        <dbReference type="EMBL" id="KIU15873.1"/>
    </source>
</evidence>
<accession>A0A0D1J2S8</accession>
<dbReference type="GO" id="GO:0050660">
    <property type="term" value="F:flavin adenine dinucleotide binding"/>
    <property type="evidence" value="ECO:0007669"/>
    <property type="project" value="InterPro"/>
</dbReference>
<dbReference type="Gene3D" id="1.20.140.10">
    <property type="entry name" value="Butyryl-CoA Dehydrogenase, subunit A, domain 3"/>
    <property type="match status" value="1"/>
</dbReference>
<evidence type="ECO:0000259" key="4">
    <source>
        <dbReference type="Pfam" id="PF08028"/>
    </source>
</evidence>
<dbReference type="STRING" id="280871.TL10_16340"/>
<organism evidence="5 6">
    <name type="scientific">Mycolicibacterium llatzerense</name>
    <dbReference type="NCBI Taxonomy" id="280871"/>
    <lineage>
        <taxon>Bacteria</taxon>
        <taxon>Bacillati</taxon>
        <taxon>Actinomycetota</taxon>
        <taxon>Actinomycetes</taxon>
        <taxon>Mycobacteriales</taxon>
        <taxon>Mycobacteriaceae</taxon>
        <taxon>Mycolicibacterium</taxon>
    </lineage>
</organism>
<dbReference type="InterPro" id="IPR036250">
    <property type="entry name" value="AcylCo_DH-like_C"/>
</dbReference>
<dbReference type="OrthoDB" id="3404950at2"/>
<dbReference type="RefSeq" id="WP_043986415.1">
    <property type="nucleotide sequence ID" value="NZ_JXST01000022.1"/>
</dbReference>
<keyword evidence="2" id="KW-0274">FAD</keyword>
<dbReference type="InterPro" id="IPR050741">
    <property type="entry name" value="Acyl-CoA_dehydrogenase"/>
</dbReference>
<feature type="domain" description="Acyl-CoA dehydrogenase C-terminal" evidence="4">
    <location>
        <begin position="239"/>
        <end position="369"/>
    </location>
</feature>
<dbReference type="InterPro" id="IPR037069">
    <property type="entry name" value="AcylCoA_DH/ox_N_sf"/>
</dbReference>
<name>A0A0D1J2S8_9MYCO</name>